<protein>
    <submittedName>
        <fullName evidence="1">Uncharacterized protein</fullName>
    </submittedName>
</protein>
<comment type="caution">
    <text evidence="1">The sequence shown here is derived from an EMBL/GenBank/DDBJ whole genome shotgun (WGS) entry which is preliminary data.</text>
</comment>
<dbReference type="EMBL" id="LLXI01005984">
    <property type="protein sequence ID" value="PKY61851.1"/>
    <property type="molecule type" value="Genomic_DNA"/>
</dbReference>
<accession>A0A2I1HSH7</accession>
<keyword evidence="2" id="KW-1185">Reference proteome</keyword>
<dbReference type="VEuPathDB" id="FungiDB:RhiirA1_443258"/>
<name>A0A2I1HSH7_9GLOM</name>
<dbReference type="Proteomes" id="UP000234323">
    <property type="component" value="Unassembled WGS sequence"/>
</dbReference>
<proteinExistence type="predicted"/>
<evidence type="ECO:0000313" key="2">
    <source>
        <dbReference type="Proteomes" id="UP000234323"/>
    </source>
</evidence>
<organism evidence="1 2">
    <name type="scientific">Rhizophagus irregularis</name>
    <dbReference type="NCBI Taxonomy" id="588596"/>
    <lineage>
        <taxon>Eukaryota</taxon>
        <taxon>Fungi</taxon>
        <taxon>Fungi incertae sedis</taxon>
        <taxon>Mucoromycota</taxon>
        <taxon>Glomeromycotina</taxon>
        <taxon>Glomeromycetes</taxon>
        <taxon>Glomerales</taxon>
        <taxon>Glomeraceae</taxon>
        <taxon>Rhizophagus</taxon>
    </lineage>
</organism>
<dbReference type="AlphaFoldDB" id="A0A2I1HSH7"/>
<sequence>MERFWLNSRNIQQSIVTESESFSDEMLGPASDNVVMSNSMLDLLIEYYLVTYETLEYQKPFGEGHKNSRIIPIKIKQFGRCRIGSETFESNMSACHVKNLYVLAKFIIQNGNVDCYSGQIQFFFSHKIDLPDGELEHNLAFIRWYQPGKVIQILKDLDNSLFIDLFDYKKKWTEIKEDVL</sequence>
<evidence type="ECO:0000313" key="1">
    <source>
        <dbReference type="EMBL" id="PKY61851.1"/>
    </source>
</evidence>
<gene>
    <name evidence="1" type="ORF">RhiirA4_487412</name>
</gene>
<reference evidence="1 2" key="1">
    <citation type="submission" date="2015-10" db="EMBL/GenBank/DDBJ databases">
        <title>Genome analyses suggest a sexual origin of heterokaryosis in a supposedly ancient asexual fungus.</title>
        <authorList>
            <person name="Ropars J."/>
            <person name="Sedzielewska K."/>
            <person name="Noel J."/>
            <person name="Charron P."/>
            <person name="Farinelli L."/>
            <person name="Marton T."/>
            <person name="Kruger M."/>
            <person name="Pelin A."/>
            <person name="Brachmann A."/>
            <person name="Corradi N."/>
        </authorList>
    </citation>
    <scope>NUCLEOTIDE SEQUENCE [LARGE SCALE GENOMIC DNA]</scope>
    <source>
        <strain evidence="1 2">A4</strain>
    </source>
</reference>